<dbReference type="SMART" id="SM00418">
    <property type="entry name" value="HTH_ARSR"/>
    <property type="match status" value="1"/>
</dbReference>
<accession>A0A2H1IPR0</accession>
<protein>
    <submittedName>
        <fullName evidence="3">Transcriptional regulator, ArsR family</fullName>
    </submittedName>
</protein>
<dbReference type="OrthoDB" id="9806976at2"/>
<evidence type="ECO:0000259" key="2">
    <source>
        <dbReference type="PROSITE" id="PS50987"/>
    </source>
</evidence>
<dbReference type="Gene3D" id="1.10.10.10">
    <property type="entry name" value="Winged helix-like DNA-binding domain superfamily/Winged helix DNA-binding domain"/>
    <property type="match status" value="1"/>
</dbReference>
<sequence length="120" mass="13025">MSVDHVFAALADPTRRAIIDRLRSGDKTAGELAEPLPISRSAVSQHLKVLEAAGLITRSKSAQQRIVALNPDALTEAAGWLQAAHDDWQQRFDNLDRVLAEEVPTDLSRTDPSTADRTAG</sequence>
<feature type="compositionally biased region" description="Polar residues" evidence="1">
    <location>
        <begin position="110"/>
        <end position="120"/>
    </location>
</feature>
<dbReference type="CDD" id="cd00090">
    <property type="entry name" value="HTH_ARSR"/>
    <property type="match status" value="1"/>
</dbReference>
<name>A0A2H1IPR0_BRELN</name>
<dbReference type="PROSITE" id="PS50987">
    <property type="entry name" value="HTH_ARSR_2"/>
    <property type="match status" value="1"/>
</dbReference>
<dbReference type="InterPro" id="IPR001845">
    <property type="entry name" value="HTH_ArsR_DNA-bd_dom"/>
</dbReference>
<dbReference type="Pfam" id="PF12840">
    <property type="entry name" value="HTH_20"/>
    <property type="match status" value="1"/>
</dbReference>
<dbReference type="GO" id="GO:0003700">
    <property type="term" value="F:DNA-binding transcription factor activity"/>
    <property type="evidence" value="ECO:0007669"/>
    <property type="project" value="InterPro"/>
</dbReference>
<dbReference type="NCBIfam" id="NF033788">
    <property type="entry name" value="HTH_metalloreg"/>
    <property type="match status" value="1"/>
</dbReference>
<dbReference type="Proteomes" id="UP000234498">
    <property type="component" value="Unassembled WGS sequence"/>
</dbReference>
<dbReference type="PRINTS" id="PR00778">
    <property type="entry name" value="HTHARSR"/>
</dbReference>
<feature type="domain" description="HTH arsR-type" evidence="2">
    <location>
        <begin position="1"/>
        <end position="92"/>
    </location>
</feature>
<reference evidence="3 4" key="1">
    <citation type="submission" date="2017-03" db="EMBL/GenBank/DDBJ databases">
        <authorList>
            <person name="Afonso C.L."/>
            <person name="Miller P.J."/>
            <person name="Scott M.A."/>
            <person name="Spackman E."/>
            <person name="Goraichik I."/>
            <person name="Dimitrov K.M."/>
            <person name="Suarez D.L."/>
            <person name="Swayne D.E."/>
        </authorList>
    </citation>
    <scope>NUCLEOTIDE SEQUENCE [LARGE SCALE GENOMIC DNA]</scope>
    <source>
        <strain evidence="3 4">Mu101</strain>
    </source>
</reference>
<gene>
    <name evidence="3" type="ORF">BLIN101_01415</name>
</gene>
<dbReference type="PANTHER" id="PTHR38600:SF2">
    <property type="entry name" value="SLL0088 PROTEIN"/>
    <property type="match status" value="1"/>
</dbReference>
<organism evidence="3 4">
    <name type="scientific">Brevibacterium linens</name>
    <dbReference type="NCBI Taxonomy" id="1703"/>
    <lineage>
        <taxon>Bacteria</taxon>
        <taxon>Bacillati</taxon>
        <taxon>Actinomycetota</taxon>
        <taxon>Actinomycetes</taxon>
        <taxon>Micrococcales</taxon>
        <taxon>Brevibacteriaceae</taxon>
        <taxon>Brevibacterium</taxon>
    </lineage>
</organism>
<evidence type="ECO:0000256" key="1">
    <source>
        <dbReference type="SAM" id="MobiDB-lite"/>
    </source>
</evidence>
<evidence type="ECO:0000313" key="3">
    <source>
        <dbReference type="EMBL" id="SMX76962.1"/>
    </source>
</evidence>
<dbReference type="PANTHER" id="PTHR38600">
    <property type="entry name" value="TRANSCRIPTIONAL REGULATORY PROTEIN"/>
    <property type="match status" value="1"/>
</dbReference>
<proteinExistence type="predicted"/>
<feature type="region of interest" description="Disordered" evidence="1">
    <location>
        <begin position="101"/>
        <end position="120"/>
    </location>
</feature>
<dbReference type="SUPFAM" id="SSF46785">
    <property type="entry name" value="Winged helix' DNA-binding domain"/>
    <property type="match status" value="1"/>
</dbReference>
<evidence type="ECO:0000313" key="4">
    <source>
        <dbReference type="Proteomes" id="UP000234498"/>
    </source>
</evidence>
<dbReference type="AlphaFoldDB" id="A0A2H1IPR0"/>
<dbReference type="InterPro" id="IPR036390">
    <property type="entry name" value="WH_DNA-bd_sf"/>
</dbReference>
<dbReference type="InterPro" id="IPR036388">
    <property type="entry name" value="WH-like_DNA-bd_sf"/>
</dbReference>
<dbReference type="EMBL" id="FXZA01000005">
    <property type="protein sequence ID" value="SMX76962.1"/>
    <property type="molecule type" value="Genomic_DNA"/>
</dbReference>
<dbReference type="InterPro" id="IPR011991">
    <property type="entry name" value="ArsR-like_HTH"/>
</dbReference>
<dbReference type="RefSeq" id="WP_101555708.1">
    <property type="nucleotide sequence ID" value="NZ_FXZA01000005.1"/>
</dbReference>